<dbReference type="InterPro" id="IPR013154">
    <property type="entry name" value="ADH-like_N"/>
</dbReference>
<gene>
    <name evidence="7" type="ORF">ELX58_03700</name>
</gene>
<dbReference type="Pfam" id="PF08240">
    <property type="entry name" value="ADH_N"/>
    <property type="match status" value="1"/>
</dbReference>
<evidence type="ECO:0000256" key="3">
    <source>
        <dbReference type="ARBA" id="ARBA00023002"/>
    </source>
</evidence>
<dbReference type="EMBL" id="CP034726">
    <property type="protein sequence ID" value="QBP18256.1"/>
    <property type="molecule type" value="Genomic_DNA"/>
</dbReference>
<dbReference type="PROSITE" id="PS00059">
    <property type="entry name" value="ADH_ZINC"/>
    <property type="match status" value="1"/>
</dbReference>
<comment type="cofactor">
    <cofactor evidence="5">
        <name>Zn(2+)</name>
        <dbReference type="ChEBI" id="CHEBI:29105"/>
    </cofactor>
</comment>
<dbReference type="Gene3D" id="3.40.50.720">
    <property type="entry name" value="NAD(P)-binding Rossmann-like Domain"/>
    <property type="match status" value="1"/>
</dbReference>
<evidence type="ECO:0000313" key="8">
    <source>
        <dbReference type="Proteomes" id="UP000294321"/>
    </source>
</evidence>
<dbReference type="AlphaFoldDB" id="A0A4P6ZKJ0"/>
<dbReference type="InterPro" id="IPR011032">
    <property type="entry name" value="GroES-like_sf"/>
</dbReference>
<dbReference type="PANTHER" id="PTHR43880:SF12">
    <property type="entry name" value="ALCOHOL DEHYDROGENASE CLASS-3"/>
    <property type="match status" value="1"/>
</dbReference>
<keyword evidence="4" id="KW-0520">NAD</keyword>
<evidence type="ECO:0000256" key="4">
    <source>
        <dbReference type="ARBA" id="ARBA00023027"/>
    </source>
</evidence>
<dbReference type="InterPro" id="IPR002328">
    <property type="entry name" value="ADH_Zn_CS"/>
</dbReference>
<keyword evidence="1 5" id="KW-0479">Metal-binding</keyword>
<dbReference type="Proteomes" id="UP000294321">
    <property type="component" value="Chromosome"/>
</dbReference>
<evidence type="ECO:0000313" key="7">
    <source>
        <dbReference type="EMBL" id="QBP18256.1"/>
    </source>
</evidence>
<dbReference type="SMART" id="SM00829">
    <property type="entry name" value="PKS_ER"/>
    <property type="match status" value="1"/>
</dbReference>
<dbReference type="SUPFAM" id="SSF51735">
    <property type="entry name" value="NAD(P)-binding Rossmann-fold domains"/>
    <property type="match status" value="1"/>
</dbReference>
<dbReference type="Gene3D" id="3.90.180.10">
    <property type="entry name" value="Medium-chain alcohol dehydrogenases, catalytic domain"/>
    <property type="match status" value="1"/>
</dbReference>
<keyword evidence="2 5" id="KW-0862">Zinc</keyword>
<organism evidence="7 8">
    <name type="scientific">Acetilactobacillus jinshanensis</name>
    <dbReference type="NCBI Taxonomy" id="1720083"/>
    <lineage>
        <taxon>Bacteria</taxon>
        <taxon>Bacillati</taxon>
        <taxon>Bacillota</taxon>
        <taxon>Bacilli</taxon>
        <taxon>Lactobacillales</taxon>
        <taxon>Lactobacillaceae</taxon>
        <taxon>Acetilactobacillus</taxon>
    </lineage>
</organism>
<evidence type="ECO:0000256" key="1">
    <source>
        <dbReference type="ARBA" id="ARBA00022723"/>
    </source>
</evidence>
<name>A0A4P6ZKJ0_9LACO</name>
<dbReference type="CDD" id="cd08278">
    <property type="entry name" value="benzyl_alcohol_DH"/>
    <property type="match status" value="1"/>
</dbReference>
<dbReference type="SUPFAM" id="SSF50129">
    <property type="entry name" value="GroES-like"/>
    <property type="match status" value="1"/>
</dbReference>
<protein>
    <submittedName>
        <fullName evidence="7">NAD(P)-dependent alcohol dehydrogenase</fullName>
    </submittedName>
</protein>
<proteinExistence type="inferred from homology"/>
<dbReference type="InterPro" id="IPR020843">
    <property type="entry name" value="ER"/>
</dbReference>
<dbReference type="OrthoDB" id="9806940at2"/>
<keyword evidence="3" id="KW-0560">Oxidoreductase</keyword>
<evidence type="ECO:0000259" key="6">
    <source>
        <dbReference type="SMART" id="SM00829"/>
    </source>
</evidence>
<dbReference type="GO" id="GO:0008270">
    <property type="term" value="F:zinc ion binding"/>
    <property type="evidence" value="ECO:0007669"/>
    <property type="project" value="InterPro"/>
</dbReference>
<dbReference type="RefSeq" id="WP_133441816.1">
    <property type="nucleotide sequence ID" value="NZ_CP034726.1"/>
</dbReference>
<dbReference type="InterPro" id="IPR036291">
    <property type="entry name" value="NAD(P)-bd_dom_sf"/>
</dbReference>
<dbReference type="Pfam" id="PF00107">
    <property type="entry name" value="ADH_zinc_N"/>
    <property type="match status" value="1"/>
</dbReference>
<dbReference type="GO" id="GO:0051903">
    <property type="term" value="F:S-(hydroxymethyl)glutathione dehydrogenase [NAD(P)+] activity"/>
    <property type="evidence" value="ECO:0007669"/>
    <property type="project" value="TreeGrafter"/>
</dbReference>
<keyword evidence="8" id="KW-1185">Reference proteome</keyword>
<dbReference type="GO" id="GO:0005829">
    <property type="term" value="C:cytosol"/>
    <property type="evidence" value="ECO:0007669"/>
    <property type="project" value="TreeGrafter"/>
</dbReference>
<comment type="similarity">
    <text evidence="5">Belongs to the zinc-containing alcohol dehydrogenase family.</text>
</comment>
<sequence>MSKKEITAAVVEKRNAPFKLEHVYIDDQPDANEVLVHIVATGICHTDETVRNGDVDGQTGVFPYPAIAGHEGAGIVEKVGSDVKNIKPGDHVVLSYAYDGTCKNCLNGHPASCLNWGKLNAMGVRANGKHAFFKKDGTPISNFFDQSSFATETMVNDRNVIKVPKSVDLTKVGPLGCGFVTGSGTVFNALKPEQGSSFVVMGTGAVGLAAMMAAEIKGCDPIIAVNHHDGRLKVAKKLGATYTINNDKVDWVKEVKKLTNGEGANYVVDTTGLTKLQEQCVAALASGGHFAPLAVTRHSMTFNPWTDLEATQKHVDGVLMGNSVPQEAIPQLIKFWQSGKFPFTGLEHYYNFDQINEANKASGNGSVVKPVMILDHSYKPGK</sequence>
<dbReference type="InterPro" id="IPR013149">
    <property type="entry name" value="ADH-like_C"/>
</dbReference>
<dbReference type="PANTHER" id="PTHR43880">
    <property type="entry name" value="ALCOHOL DEHYDROGENASE"/>
    <property type="match status" value="1"/>
</dbReference>
<dbReference type="GO" id="GO:0046294">
    <property type="term" value="P:formaldehyde catabolic process"/>
    <property type="evidence" value="ECO:0007669"/>
    <property type="project" value="TreeGrafter"/>
</dbReference>
<dbReference type="KEGG" id="lji:ELX58_03700"/>
<evidence type="ECO:0000256" key="2">
    <source>
        <dbReference type="ARBA" id="ARBA00022833"/>
    </source>
</evidence>
<evidence type="ECO:0000256" key="5">
    <source>
        <dbReference type="RuleBase" id="RU361277"/>
    </source>
</evidence>
<reference evidence="8" key="1">
    <citation type="submission" date="2018-12" db="EMBL/GenBank/DDBJ databases">
        <title>A new species of lactobacillus.</title>
        <authorList>
            <person name="Jian Y."/>
            <person name="Xin L."/>
            <person name="Hong Z.J."/>
            <person name="Ming L.Z."/>
            <person name="Hong X.Z."/>
        </authorList>
    </citation>
    <scope>NUCLEOTIDE SEQUENCE [LARGE SCALE GENOMIC DNA]</scope>
    <source>
        <strain evidence="8">HSLZ-75</strain>
    </source>
</reference>
<accession>A0A4P6ZKJ0</accession>
<feature type="domain" description="Enoyl reductase (ER)" evidence="6">
    <location>
        <begin position="13"/>
        <end position="372"/>
    </location>
</feature>